<evidence type="ECO:0000313" key="2">
    <source>
        <dbReference type="EMBL" id="WQJ53278.1"/>
    </source>
</evidence>
<name>A0ABZ0Z5I4_9CAUD</name>
<keyword evidence="3" id="KW-1185">Reference proteome</keyword>
<feature type="domain" description="RNA ligase" evidence="1">
    <location>
        <begin position="49"/>
        <end position="252"/>
    </location>
</feature>
<evidence type="ECO:0000259" key="1">
    <source>
        <dbReference type="Pfam" id="PF09414"/>
    </source>
</evidence>
<organism evidence="2 3">
    <name type="scientific">phage Lak_Megaphage_Sonny</name>
    <dbReference type="NCBI Taxonomy" id="3109229"/>
    <lineage>
        <taxon>Viruses</taxon>
        <taxon>Duplodnaviria</taxon>
        <taxon>Heunggongvirae</taxon>
        <taxon>Uroviricota</taxon>
        <taxon>Caudoviricetes</taxon>
        <taxon>Caudoviricetes code 15 clade</taxon>
    </lineage>
</organism>
<accession>A0ABZ0Z5I4</accession>
<reference evidence="2 3" key="1">
    <citation type="submission" date="2023-11" db="EMBL/GenBank/DDBJ databases">
        <authorList>
            <person name="Cook R."/>
            <person name="Crisci M."/>
            <person name="Pye H."/>
            <person name="Adriaenssens E."/>
            <person name="Santini J."/>
        </authorList>
    </citation>
    <scope>NUCLEOTIDE SEQUENCE [LARGE SCALE GENOMIC DNA]</scope>
    <source>
        <strain evidence="2">Lak_Megaphage_Sonny</strain>
    </source>
</reference>
<dbReference type="EMBL" id="OR769223">
    <property type="protein sequence ID" value="WQJ53278.1"/>
    <property type="molecule type" value="Genomic_DNA"/>
</dbReference>
<dbReference type="SUPFAM" id="SSF56091">
    <property type="entry name" value="DNA ligase/mRNA capping enzyme, catalytic domain"/>
    <property type="match status" value="1"/>
</dbReference>
<dbReference type="InterPro" id="IPR021122">
    <property type="entry name" value="RNA_ligase_dom_REL/Rnl2"/>
</dbReference>
<dbReference type="Gene3D" id="3.30.470.30">
    <property type="entry name" value="DNA ligase/mRNA capping enzyme"/>
    <property type="match status" value="1"/>
</dbReference>
<evidence type="ECO:0000313" key="3">
    <source>
        <dbReference type="Proteomes" id="UP001358193"/>
    </source>
</evidence>
<dbReference type="Proteomes" id="UP001358193">
    <property type="component" value="Segment"/>
</dbReference>
<protein>
    <submittedName>
        <fullName evidence="2">RNA ligase</fullName>
    </submittedName>
</protein>
<sequence length="279" mass="32448">MGKQKRSANTYTKINTIFKRDINNCIMPYDSFAMPELEWLKDCKFDADEKIDGTCIRIEVSRILSETKLIWSVDYKGKTDNADIPKKLEEHLKTKYPEEKVLNALGLTKEMQIDETLTIEKGWTIENVNDGNIIRTFDETKIPTMYTLYGEGYGAGIQSGGYYRKDNAFIGFDVKVNNMYLLRKNRNEIFDKLDCPIVPYIGQFTIQEAIEFVKKGFNSRIAEEEHLAEGLVLRCPDGILTRRGDRIIFKIKTCDWNKYYAKYGTYDQVEQIPNPKIEY</sequence>
<dbReference type="GO" id="GO:0016874">
    <property type="term" value="F:ligase activity"/>
    <property type="evidence" value="ECO:0007669"/>
    <property type="project" value="UniProtKB-KW"/>
</dbReference>
<keyword evidence="2" id="KW-0436">Ligase</keyword>
<dbReference type="Pfam" id="PF09414">
    <property type="entry name" value="RNA_ligase"/>
    <property type="match status" value="1"/>
</dbReference>
<proteinExistence type="predicted"/>